<keyword evidence="1" id="KW-1133">Transmembrane helix</keyword>
<feature type="transmembrane region" description="Helical" evidence="1">
    <location>
        <begin position="14"/>
        <end position="33"/>
    </location>
</feature>
<feature type="transmembrane region" description="Helical" evidence="1">
    <location>
        <begin position="111"/>
        <end position="137"/>
    </location>
</feature>
<dbReference type="EMBL" id="NUVX01000075">
    <property type="protein sequence ID" value="PFJ30248.1"/>
    <property type="molecule type" value="Genomic_DNA"/>
</dbReference>
<dbReference type="Proteomes" id="UP000224003">
    <property type="component" value="Unassembled WGS sequence"/>
</dbReference>
<protein>
    <submittedName>
        <fullName evidence="2">Uncharacterized protein</fullName>
    </submittedName>
</protein>
<keyword evidence="1" id="KW-0812">Transmembrane</keyword>
<dbReference type="RefSeq" id="WP_098517561.1">
    <property type="nucleotide sequence ID" value="NZ_NUVX01000075.1"/>
</dbReference>
<proteinExistence type="predicted"/>
<sequence>MLNQWIKNPKERKLIFVALIAAFVILAFGFWTIEHKDSLTTNTAEHLKNAKVQFQHHLRSPLESYAKDKASLGRIGIFAAFAMFPLYFLLRLKKIKLGKEIKTFIAKVLKWVKLFHVPIAVIAFALITVHSFIMTFYEWKTNAVYLSGVVSYLLFIPLIIFGFMRYKRKDKNWHYYLSFAFVFSMLLHTFI</sequence>
<name>A0A9X6WHB7_BACTU</name>
<dbReference type="AlphaFoldDB" id="A0A9X6WHB7"/>
<keyword evidence="1" id="KW-0472">Membrane</keyword>
<accession>A0A9X6WHB7</accession>
<feature type="transmembrane region" description="Helical" evidence="1">
    <location>
        <begin position="71"/>
        <end position="90"/>
    </location>
</feature>
<organism evidence="2 3">
    <name type="scientific">Bacillus thuringiensis</name>
    <dbReference type="NCBI Taxonomy" id="1428"/>
    <lineage>
        <taxon>Bacteria</taxon>
        <taxon>Bacillati</taxon>
        <taxon>Bacillota</taxon>
        <taxon>Bacilli</taxon>
        <taxon>Bacillales</taxon>
        <taxon>Bacillaceae</taxon>
        <taxon>Bacillus</taxon>
        <taxon>Bacillus cereus group</taxon>
    </lineage>
</organism>
<feature type="transmembrane region" description="Helical" evidence="1">
    <location>
        <begin position="143"/>
        <end position="161"/>
    </location>
</feature>
<evidence type="ECO:0000313" key="3">
    <source>
        <dbReference type="Proteomes" id="UP000224003"/>
    </source>
</evidence>
<gene>
    <name evidence="2" type="ORF">COJ15_31065</name>
</gene>
<evidence type="ECO:0000256" key="1">
    <source>
        <dbReference type="SAM" id="Phobius"/>
    </source>
</evidence>
<reference evidence="2 3" key="1">
    <citation type="submission" date="2017-09" db="EMBL/GenBank/DDBJ databases">
        <title>Large-scale bioinformatics analysis of Bacillus genomes uncovers conserved roles of natural products in bacterial physiology.</title>
        <authorList>
            <consortium name="Agbiome Team Llc"/>
            <person name="Bleich R.M."/>
            <person name="Grubbs K.J."/>
            <person name="Santa Maria K.C."/>
            <person name="Allen S.E."/>
            <person name="Farag S."/>
            <person name="Shank E.A."/>
            <person name="Bowers A."/>
        </authorList>
    </citation>
    <scope>NUCLEOTIDE SEQUENCE [LARGE SCALE GENOMIC DNA]</scope>
    <source>
        <strain evidence="2 3">AFS085496</strain>
    </source>
</reference>
<comment type="caution">
    <text evidence="2">The sequence shown here is derived from an EMBL/GenBank/DDBJ whole genome shotgun (WGS) entry which is preliminary data.</text>
</comment>
<evidence type="ECO:0000313" key="2">
    <source>
        <dbReference type="EMBL" id="PFJ30248.1"/>
    </source>
</evidence>
<feature type="transmembrane region" description="Helical" evidence="1">
    <location>
        <begin position="173"/>
        <end position="190"/>
    </location>
</feature>